<gene>
    <name evidence="4" type="ORF">MCOR_51182</name>
</gene>
<feature type="domain" description="SEA" evidence="3">
    <location>
        <begin position="139"/>
        <end position="259"/>
    </location>
</feature>
<dbReference type="PROSITE" id="PS50024">
    <property type="entry name" value="SEA"/>
    <property type="match status" value="1"/>
</dbReference>
<dbReference type="InterPro" id="IPR000082">
    <property type="entry name" value="SEA_dom"/>
</dbReference>
<proteinExistence type="predicted"/>
<dbReference type="InterPro" id="IPR036364">
    <property type="entry name" value="SEA_dom_sf"/>
</dbReference>
<evidence type="ECO:0000259" key="3">
    <source>
        <dbReference type="PROSITE" id="PS50024"/>
    </source>
</evidence>
<dbReference type="EMBL" id="CACVKT020008944">
    <property type="protein sequence ID" value="CAC5418771.1"/>
    <property type="molecule type" value="Genomic_DNA"/>
</dbReference>
<organism evidence="4 5">
    <name type="scientific">Mytilus coruscus</name>
    <name type="common">Sea mussel</name>
    <dbReference type="NCBI Taxonomy" id="42192"/>
    <lineage>
        <taxon>Eukaryota</taxon>
        <taxon>Metazoa</taxon>
        <taxon>Spiralia</taxon>
        <taxon>Lophotrochozoa</taxon>
        <taxon>Mollusca</taxon>
        <taxon>Bivalvia</taxon>
        <taxon>Autobranchia</taxon>
        <taxon>Pteriomorphia</taxon>
        <taxon>Mytilida</taxon>
        <taxon>Mytiloidea</taxon>
        <taxon>Mytilidae</taxon>
        <taxon>Mytilinae</taxon>
        <taxon>Mytilus</taxon>
    </lineage>
</organism>
<evidence type="ECO:0000313" key="5">
    <source>
        <dbReference type="Proteomes" id="UP000507470"/>
    </source>
</evidence>
<feature type="transmembrane region" description="Helical" evidence="2">
    <location>
        <begin position="106"/>
        <end position="130"/>
    </location>
</feature>
<keyword evidence="2" id="KW-1133">Transmembrane helix</keyword>
<evidence type="ECO:0000313" key="4">
    <source>
        <dbReference type="EMBL" id="CAC5418771.1"/>
    </source>
</evidence>
<protein>
    <recommendedName>
        <fullName evidence="3">SEA domain-containing protein</fullName>
    </recommendedName>
</protein>
<evidence type="ECO:0000256" key="1">
    <source>
        <dbReference type="SAM" id="MobiDB-lite"/>
    </source>
</evidence>
<dbReference type="OrthoDB" id="6161205at2759"/>
<evidence type="ECO:0000256" key="2">
    <source>
        <dbReference type="SAM" id="Phobius"/>
    </source>
</evidence>
<keyword evidence="2" id="KW-0472">Membrane</keyword>
<dbReference type="Gene3D" id="3.30.70.960">
    <property type="entry name" value="SEA domain"/>
    <property type="match status" value="1"/>
</dbReference>
<sequence>MNGRERRSRGRYSEWPHMTTLYNSNSRINEAGNSNDVPLSTIDNSFEPPNPLGYFRYHNGQRNDTLDSVISEGINSSPSSLKREKDGRASSYEIGDKFKRGSTCRVILCIFFVLCFIGVVIAGVVLSVLLSQRILPKKVSKTFESTATLNNATFTEALTDINSPQFHQLATEFCEAMKAMFTSSSSPFNDDYEDCEVLSFSPGSVKVRFRIGSKIYSEVNMETILGQFKNHLQTMITRKGPWNPLRIDETTIFNFKEVDPQYRIKYSSQFKTSTEDIFTENLSSRYIKSSIKEKKMMSSQNSIVTTDTEKSSSLDIVIEELKQITRLNQMSLSILDSTKVYESYIAEYMESKTYIPSTLVLNSLVSTYTYAPDYQVTPSISEEVSKTAIYTFNDEISKSKSNTGLTMLYSAELSTGRFKMPHKTTYSDTIRTSIVFDKLSDDLFFTKRNTEKQQLEYMESETHSLHSSHETKLHISPNIVVTNTLMYNSDSSVVSMLPTDLRQINASQLHADTSSVRGQSLLGLEDLNIFATKYPSSDIPTPISGLGHPEDFMSPKASQVKETVNNNIQVYSDNVTRTFNQSLPHLQYHTTTSMYIEGSSRLAMLSSLSSFNTPVNVNTSDNFDFVSSKRSFDADEFRKTSVSSTQIFPDETMSLKADNSMNRVVTIEKSVIIKVEPSSIYEFTSSMPELITNSTLKYTPHSALPLNKTTRYLSTTFIVSDPSSPLIILSSSDIYTSVTTTPNLETIFVDMLPQRIKTDIVTKMEQNLGQSSMPYLGSTTKTANNTLEFSFDESTYSFKYMQQVVNETSSFIAFQSSYVYKQDSLIRLPGINETKNTRSFSGTDISYSTQELRTSSAAEIAEDSYVYVSPDTLLSEYRNSIPIDAFYSSHPDTSSDHKYLQSFKPMFSTVSEKSLVTHVSSEVQFSSYISTFSADYSDSSDIMRNIGSSLISTVIDPSMTVPAELSISKSIYSIRPNITKSPITEKPYVTKLKTRIENEIFLKETSPVDDFYFSKMIIIPQKEQVIPSQTSSKQSNMTSSKEIESQQSLIPLENQRIKSLTLDSVDNSAVTEIIFNSQFQSQIQEHISFVDSMKTLAVENSILLEQTYNKIDFYLSETVNTTLSIPLKDILSHTTNNEKPTNMYIEPTSVLKPTANVDKLFATGSVIFESLNSNSSKLFLSGTRPVPKVIRTTNVLTSYINEHSSVLELKTSADSLEFAFMTSFTDILPQPESEITDHFDGSLLLTDIITSVLNEQAENNTSNTFTLTTLNSSLYHSLNASILTTASTMFGPMLPMTILAEPISEESFLIEPVDTSILSEEYVSSKAVNAHSSIENKESSNKHSVAFYSSWTNPQKSSLLFADILTSKANNLQPVVFTPSFYSPSNKDLYTTFSNNEDTELVDVYFSSLIENEILKTKFQTSDLEFTTTLLQSTYEAVHAMEQLFPSESFTASHVSDNNLKATPTIADTIYSTEKDLESNFDYVETTSITLNKGLSIKEGNQTTKFVLKSTQLAVRDPVENDPSTFVVASQYDNIPSIRSYGISSSDFPSKTLSLSNSIDQKIEGTTVSKVQMVPDITLFSSITKANISYIPTDYYTYSHDAIATSSITSNTKLSINGNILNNTASKQTLNTESKILPSNAFSSLVQKEETFKTKYKEINMNSITPSQIQNFQENVMALSSVFAVNAGNQIKQKTQTASIFTSAIRTSDVVLSNNINMHTTSIQELTFTSASAIDINISSSKLAQSGIISQNSSTQDVVTSSITNVPTILPHTFYDTQNSLSPTYHSSTTREINKTTNPSSTSQMQKTMATTISLINSTLSAEHSEQHDITSSIGNFRFNKNEESDFLKIVTQPASHTVIDTILSNVSASKQRVVDVVSTKQPDVNDTYWIKNEYFPMSTRTNCSPGYLSTYVYKTNETMVINSSDNTKEKYLDEISSTASQSDHEKNKTTAISNKIITTEILKTSLLCITDISITETVDDFHSTSITEISVTKLHPSTLFLTSLELDSSEYDNRGSSIYPLHSIPSISVLSASQAQDNIPGLRFLDTTP</sequence>
<keyword evidence="2" id="KW-0812">Transmembrane</keyword>
<accession>A0A6J8EI58</accession>
<feature type="region of interest" description="Disordered" evidence="1">
    <location>
        <begin position="1781"/>
        <end position="1805"/>
    </location>
</feature>
<reference evidence="4 5" key="1">
    <citation type="submission" date="2020-06" db="EMBL/GenBank/DDBJ databases">
        <authorList>
            <person name="Li R."/>
            <person name="Bekaert M."/>
        </authorList>
    </citation>
    <scope>NUCLEOTIDE SEQUENCE [LARGE SCALE GENOMIC DNA]</scope>
    <source>
        <strain evidence="5">wild</strain>
    </source>
</reference>
<keyword evidence="5" id="KW-1185">Reference proteome</keyword>
<dbReference type="SUPFAM" id="SSF82671">
    <property type="entry name" value="SEA domain"/>
    <property type="match status" value="1"/>
</dbReference>
<dbReference type="Proteomes" id="UP000507470">
    <property type="component" value="Unassembled WGS sequence"/>
</dbReference>
<name>A0A6J8EI58_MYTCO</name>
<feature type="region of interest" description="Disordered" evidence="1">
    <location>
        <begin position="1027"/>
        <end position="1046"/>
    </location>
</feature>